<feature type="transmembrane region" description="Helical" evidence="3">
    <location>
        <begin position="408"/>
        <end position="430"/>
    </location>
</feature>
<dbReference type="AlphaFoldDB" id="A0AB34IE34"/>
<feature type="transmembrane region" description="Helical" evidence="3">
    <location>
        <begin position="176"/>
        <end position="201"/>
    </location>
</feature>
<feature type="region of interest" description="Disordered" evidence="2">
    <location>
        <begin position="488"/>
        <end position="508"/>
    </location>
</feature>
<feature type="transmembrane region" description="Helical" evidence="3">
    <location>
        <begin position="113"/>
        <end position="138"/>
    </location>
</feature>
<name>A0AB34IE34_PRYPA</name>
<feature type="transmembrane region" description="Helical" evidence="3">
    <location>
        <begin position="78"/>
        <end position="101"/>
    </location>
</feature>
<evidence type="ECO:0000256" key="1">
    <source>
        <dbReference type="ARBA" id="ARBA00010199"/>
    </source>
</evidence>
<keyword evidence="3" id="KW-0472">Membrane</keyword>
<feature type="compositionally biased region" description="Pro residues" evidence="2">
    <location>
        <begin position="498"/>
        <end position="508"/>
    </location>
</feature>
<feature type="transmembrane region" description="Helical" evidence="3">
    <location>
        <begin position="257"/>
        <end position="276"/>
    </location>
</feature>
<evidence type="ECO:0000313" key="5">
    <source>
        <dbReference type="Proteomes" id="UP001515480"/>
    </source>
</evidence>
<keyword evidence="5" id="KW-1185">Reference proteome</keyword>
<organism evidence="4 5">
    <name type="scientific">Prymnesium parvum</name>
    <name type="common">Toxic golden alga</name>
    <dbReference type="NCBI Taxonomy" id="97485"/>
    <lineage>
        <taxon>Eukaryota</taxon>
        <taxon>Haptista</taxon>
        <taxon>Haptophyta</taxon>
        <taxon>Prymnesiophyceae</taxon>
        <taxon>Prymnesiales</taxon>
        <taxon>Prymnesiaceae</taxon>
        <taxon>Prymnesium</taxon>
    </lineage>
</organism>
<evidence type="ECO:0000256" key="2">
    <source>
        <dbReference type="SAM" id="MobiDB-lite"/>
    </source>
</evidence>
<gene>
    <name evidence="4" type="ORF">AB1Y20_013841</name>
</gene>
<dbReference type="PANTHER" id="PTHR11206">
    <property type="entry name" value="MULTIDRUG RESISTANCE PROTEIN"/>
    <property type="match status" value="1"/>
</dbReference>
<feature type="transmembrane region" description="Helical" evidence="3">
    <location>
        <begin position="144"/>
        <end position="164"/>
    </location>
</feature>
<feature type="transmembrane region" description="Helical" evidence="3">
    <location>
        <begin position="379"/>
        <end position="402"/>
    </location>
</feature>
<feature type="transmembrane region" description="Helical" evidence="3">
    <location>
        <begin position="213"/>
        <end position="236"/>
    </location>
</feature>
<dbReference type="GO" id="GO:0016020">
    <property type="term" value="C:membrane"/>
    <property type="evidence" value="ECO:0007669"/>
    <property type="project" value="InterPro"/>
</dbReference>
<dbReference type="InterPro" id="IPR002528">
    <property type="entry name" value="MATE_fam"/>
</dbReference>
<dbReference type="EMBL" id="JBGBPQ010000027">
    <property type="protein sequence ID" value="KAL1498519.1"/>
    <property type="molecule type" value="Genomic_DNA"/>
</dbReference>
<comment type="similarity">
    <text evidence="1">Belongs to the multi antimicrobial extrusion (MATE) (TC 2.A.66.1) family.</text>
</comment>
<feature type="transmembrane region" description="Helical" evidence="3">
    <location>
        <begin position="442"/>
        <end position="466"/>
    </location>
</feature>
<comment type="caution">
    <text evidence="4">The sequence shown here is derived from an EMBL/GenBank/DDBJ whole genome shotgun (WGS) entry which is preliminary data.</text>
</comment>
<feature type="transmembrane region" description="Helical" evidence="3">
    <location>
        <begin position="337"/>
        <end position="358"/>
    </location>
</feature>
<evidence type="ECO:0000313" key="4">
    <source>
        <dbReference type="EMBL" id="KAL1498519.1"/>
    </source>
</evidence>
<reference evidence="4 5" key="1">
    <citation type="journal article" date="2024" name="Science">
        <title>Giant polyketide synthase enzymes in the biosynthesis of giant marine polyether toxins.</title>
        <authorList>
            <person name="Fallon T.R."/>
            <person name="Shende V.V."/>
            <person name="Wierzbicki I.H."/>
            <person name="Pendleton A.L."/>
            <person name="Watervoot N.F."/>
            <person name="Auber R.P."/>
            <person name="Gonzalez D.J."/>
            <person name="Wisecaver J.H."/>
            <person name="Moore B.S."/>
        </authorList>
    </citation>
    <scope>NUCLEOTIDE SEQUENCE [LARGE SCALE GENOMIC DNA]</scope>
    <source>
        <strain evidence="4 5">12B1</strain>
    </source>
</reference>
<evidence type="ECO:0008006" key="6">
    <source>
        <dbReference type="Google" id="ProtNLM"/>
    </source>
</evidence>
<dbReference type="Pfam" id="PF01554">
    <property type="entry name" value="MatE"/>
    <property type="match status" value="1"/>
</dbReference>
<evidence type="ECO:0000256" key="3">
    <source>
        <dbReference type="SAM" id="Phobius"/>
    </source>
</evidence>
<sequence>MPPSPMRQSLLDEDSTPPFSLLNEWNFFLRQGVPLALSAVLESGIPPVFNMIVAGQTKDSATLQAALGFGRVFYNCGALMPMMGFCSGYFGAVIPGCIGAGKKERIPMYFRRSLLLTTACILPFLALQLAAAPVLGAVRVPPDVAAAAGVYCRLMILTSLLLLLETHLKIVFVSLGYAHAATLNSILTGVGVDMAATYLFVYHLDLGIRGTAYAQIALRAARVVVWLAFAVRYRMLRLIFARGASEEPLLTRREAKVYFGLAVPQILQFLGGWFIFELQMVFLSNVRGIQPAQLSAGSIWVQCEGAMAAVQSGWIQATKIRTLSLLGKQDPNAGRSFYLLVFFSFLLVTLSCAPLLALPQQIASIFTNDAAVQQAFRGVLWLLVPHALSRILSLPFATILIPMGAKCFAIVTTFATFYGVATPIAMVVALTDVFTRSVEVKMGFCLGATTIAQLAALLAVIVYMLLRIDWKVAGQVIANRANSDVRSLPVNSTREPVEPAPPCIEPPE</sequence>
<proteinExistence type="inferred from homology"/>
<keyword evidence="3" id="KW-0812">Transmembrane</keyword>
<dbReference type="GO" id="GO:0015297">
    <property type="term" value="F:antiporter activity"/>
    <property type="evidence" value="ECO:0007669"/>
    <property type="project" value="InterPro"/>
</dbReference>
<accession>A0AB34IE34</accession>
<keyword evidence="3" id="KW-1133">Transmembrane helix</keyword>
<dbReference type="GO" id="GO:0042910">
    <property type="term" value="F:xenobiotic transmembrane transporter activity"/>
    <property type="evidence" value="ECO:0007669"/>
    <property type="project" value="InterPro"/>
</dbReference>
<protein>
    <recommendedName>
        <fullName evidence="6">Protein DETOXIFICATION</fullName>
    </recommendedName>
</protein>
<dbReference type="Proteomes" id="UP001515480">
    <property type="component" value="Unassembled WGS sequence"/>
</dbReference>